<keyword evidence="6 17" id="KW-0812">Transmembrane</keyword>
<evidence type="ECO:0000259" key="21">
    <source>
        <dbReference type="PROSITE" id="PS50999"/>
    </source>
</evidence>
<evidence type="ECO:0000256" key="11">
    <source>
        <dbReference type="ARBA" id="ARBA00023004"/>
    </source>
</evidence>
<evidence type="ECO:0000256" key="6">
    <source>
        <dbReference type="ARBA" id="ARBA00022692"/>
    </source>
</evidence>
<evidence type="ECO:0000256" key="15">
    <source>
        <dbReference type="ARBA" id="ARBA00047816"/>
    </source>
</evidence>
<evidence type="ECO:0000256" key="5">
    <source>
        <dbReference type="ARBA" id="ARBA00022660"/>
    </source>
</evidence>
<dbReference type="GO" id="GO:0020037">
    <property type="term" value="F:heme binding"/>
    <property type="evidence" value="ECO:0007669"/>
    <property type="project" value="InterPro"/>
</dbReference>
<dbReference type="SUPFAM" id="SSF46626">
    <property type="entry name" value="Cytochrome c"/>
    <property type="match status" value="1"/>
</dbReference>
<dbReference type="PRINTS" id="PR01166">
    <property type="entry name" value="CYCOXIDASEII"/>
</dbReference>
<evidence type="ECO:0000256" key="18">
    <source>
        <dbReference type="RuleBase" id="RU004024"/>
    </source>
</evidence>
<evidence type="ECO:0000256" key="3">
    <source>
        <dbReference type="ARBA" id="ARBA00022448"/>
    </source>
</evidence>
<keyword evidence="4 16" id="KW-0349">Heme</keyword>
<dbReference type="Pfam" id="PF13442">
    <property type="entry name" value="Cytochrome_CBB3"/>
    <property type="match status" value="1"/>
</dbReference>
<dbReference type="Gene3D" id="2.60.40.420">
    <property type="entry name" value="Cupredoxins - blue copper proteins"/>
    <property type="match status" value="1"/>
</dbReference>
<dbReference type="PROSITE" id="PS00078">
    <property type="entry name" value="COX2"/>
    <property type="match status" value="1"/>
</dbReference>
<dbReference type="NCBIfam" id="TIGR02866">
    <property type="entry name" value="CoxB"/>
    <property type="match status" value="1"/>
</dbReference>
<feature type="domain" description="Cytochrome oxidase subunit II copper A binding" evidence="20">
    <location>
        <begin position="146"/>
        <end position="276"/>
    </location>
</feature>
<comment type="similarity">
    <text evidence="2 17">Belongs to the cytochrome c oxidase subunit 2 family.</text>
</comment>
<feature type="domain" description="Cytochrome oxidase subunit II transmembrane region profile" evidence="21">
    <location>
        <begin position="44"/>
        <end position="140"/>
    </location>
</feature>
<dbReference type="InterPro" id="IPR002429">
    <property type="entry name" value="CcO_II-like_C"/>
</dbReference>
<keyword evidence="23" id="KW-0560">Oxidoreductase</keyword>
<dbReference type="RefSeq" id="WP_235615297.1">
    <property type="nucleotide sequence ID" value="NZ_MARB01000040.1"/>
</dbReference>
<evidence type="ECO:0000256" key="7">
    <source>
        <dbReference type="ARBA" id="ARBA00022723"/>
    </source>
</evidence>
<evidence type="ECO:0000313" key="23">
    <source>
        <dbReference type="EMBL" id="ODJ85677.1"/>
    </source>
</evidence>
<feature type="transmembrane region" description="Helical" evidence="19">
    <location>
        <begin position="71"/>
        <end position="91"/>
    </location>
</feature>
<evidence type="ECO:0000256" key="17">
    <source>
        <dbReference type="RuleBase" id="RU000456"/>
    </source>
</evidence>
<evidence type="ECO:0000256" key="2">
    <source>
        <dbReference type="ARBA" id="ARBA00007866"/>
    </source>
</evidence>
<evidence type="ECO:0000256" key="19">
    <source>
        <dbReference type="SAM" id="Phobius"/>
    </source>
</evidence>
<dbReference type="InterPro" id="IPR045187">
    <property type="entry name" value="CcO_II"/>
</dbReference>
<dbReference type="GO" id="GO:0004129">
    <property type="term" value="F:cytochrome-c oxidase activity"/>
    <property type="evidence" value="ECO:0007669"/>
    <property type="project" value="UniProtKB-EC"/>
</dbReference>
<comment type="cofactor">
    <cofactor evidence="18">
        <name>Cu cation</name>
        <dbReference type="ChEBI" id="CHEBI:23378"/>
    </cofactor>
    <text evidence="18">Binds a copper A center.</text>
</comment>
<keyword evidence="7 16" id="KW-0479">Metal-binding</keyword>
<comment type="function">
    <text evidence="14 18">Subunits I and II form the functional core of the enzyme complex. Electrons originating in cytochrome c are transferred via heme a and Cu(A) to the binuclear center formed by heme a3 and Cu(B).</text>
</comment>
<name>A0A7Z1ADC6_9GAMM</name>
<evidence type="ECO:0000256" key="8">
    <source>
        <dbReference type="ARBA" id="ARBA00022967"/>
    </source>
</evidence>
<keyword evidence="9 17" id="KW-0249">Electron transport</keyword>
<keyword evidence="10 19" id="KW-1133">Transmembrane helix</keyword>
<dbReference type="GO" id="GO:0016491">
    <property type="term" value="F:oxidoreductase activity"/>
    <property type="evidence" value="ECO:0007669"/>
    <property type="project" value="UniProtKB-KW"/>
</dbReference>
<dbReference type="SUPFAM" id="SSF81464">
    <property type="entry name" value="Cytochrome c oxidase subunit II-like, transmembrane region"/>
    <property type="match status" value="1"/>
</dbReference>
<dbReference type="InterPro" id="IPR036909">
    <property type="entry name" value="Cyt_c-like_dom_sf"/>
</dbReference>
<dbReference type="Pfam" id="PF02790">
    <property type="entry name" value="COX2_TM"/>
    <property type="match status" value="1"/>
</dbReference>
<keyword evidence="13 19" id="KW-0472">Membrane</keyword>
<comment type="catalytic activity">
    <reaction evidence="15 18">
        <text>4 Fe(II)-[cytochrome c] + O2 + 8 H(+)(in) = 4 Fe(III)-[cytochrome c] + 2 H2O + 4 H(+)(out)</text>
        <dbReference type="Rhea" id="RHEA:11436"/>
        <dbReference type="Rhea" id="RHEA-COMP:10350"/>
        <dbReference type="Rhea" id="RHEA-COMP:14399"/>
        <dbReference type="ChEBI" id="CHEBI:15377"/>
        <dbReference type="ChEBI" id="CHEBI:15378"/>
        <dbReference type="ChEBI" id="CHEBI:15379"/>
        <dbReference type="ChEBI" id="CHEBI:29033"/>
        <dbReference type="ChEBI" id="CHEBI:29034"/>
        <dbReference type="EC" id="7.1.1.9"/>
    </reaction>
</comment>
<dbReference type="Gene3D" id="1.10.287.90">
    <property type="match status" value="1"/>
</dbReference>
<dbReference type="InterPro" id="IPR011759">
    <property type="entry name" value="Cyt_c_oxidase_su2_TM_dom"/>
</dbReference>
<evidence type="ECO:0000256" key="9">
    <source>
        <dbReference type="ARBA" id="ARBA00022982"/>
    </source>
</evidence>
<dbReference type="InterPro" id="IPR009056">
    <property type="entry name" value="Cyt_c-like_dom"/>
</dbReference>
<dbReference type="GO" id="GO:0005507">
    <property type="term" value="F:copper ion binding"/>
    <property type="evidence" value="ECO:0007669"/>
    <property type="project" value="InterPro"/>
</dbReference>
<evidence type="ECO:0000256" key="12">
    <source>
        <dbReference type="ARBA" id="ARBA00023008"/>
    </source>
</evidence>
<dbReference type="PANTHER" id="PTHR22888:SF9">
    <property type="entry name" value="CYTOCHROME C OXIDASE SUBUNIT 2"/>
    <property type="match status" value="1"/>
</dbReference>
<keyword evidence="12 18" id="KW-0186">Copper</keyword>
<evidence type="ECO:0000256" key="16">
    <source>
        <dbReference type="PROSITE-ProRule" id="PRU00433"/>
    </source>
</evidence>
<evidence type="ECO:0000256" key="13">
    <source>
        <dbReference type="ARBA" id="ARBA00023136"/>
    </source>
</evidence>
<dbReference type="PROSITE" id="PS51007">
    <property type="entry name" value="CYTC"/>
    <property type="match status" value="1"/>
</dbReference>
<feature type="domain" description="Cytochrome c" evidence="22">
    <location>
        <begin position="298"/>
        <end position="377"/>
    </location>
</feature>
<dbReference type="AlphaFoldDB" id="A0A7Z1ADC6"/>
<sequence length="394" mass="44073">MHNNQKRETRNFKPDSICRVIQTNRSRLPGFWLIAPLSLAMGDAAAEYGLNFPEPAANVAQEIFDIHMMTMGIATFLLIIVFAIVFYSIYFHRKSRGYEADQEFHNSWFGNWSWVIVPVMVLGVDLTIAGKADAVLKKVWDVPKEENIMDVKVTGHQWWWEFDYLDHGIKVESRFVPAEESGDLYLREVDNRLVLPTGVKIRFLHTSADVLHAFWVPELAVKKDAIPGYVTETWAELNREGVFRGQCAEICGTWHSRMPIVVESVSQEKFAAWVDDQNAIKLAAAAEASVDKTWSMDELMAKGKPLYDTKCAACHQVNGVGLPPAFPPLAGSAIATGAIADHLDIVIKGKEGTAMQPWGSLNDLEIAAIVTYERNAWDNNTGDVVQPADVKQAR</sequence>
<evidence type="ECO:0000256" key="4">
    <source>
        <dbReference type="ARBA" id="ARBA00022617"/>
    </source>
</evidence>
<proteinExistence type="inferred from homology"/>
<keyword evidence="8" id="KW-1278">Translocase</keyword>
<dbReference type="InterPro" id="IPR001505">
    <property type="entry name" value="Copper_CuA"/>
</dbReference>
<dbReference type="EC" id="7.1.1.9" evidence="18"/>
<accession>A0A7Z1ADC6</accession>
<keyword evidence="11 16" id="KW-0408">Iron</keyword>
<dbReference type="InterPro" id="IPR008972">
    <property type="entry name" value="Cupredoxin"/>
</dbReference>
<dbReference type="GO" id="GO:0042773">
    <property type="term" value="P:ATP synthesis coupled electron transport"/>
    <property type="evidence" value="ECO:0007669"/>
    <property type="project" value="TreeGrafter"/>
</dbReference>
<evidence type="ECO:0000256" key="1">
    <source>
        <dbReference type="ARBA" id="ARBA00004141"/>
    </source>
</evidence>
<dbReference type="InterPro" id="IPR014222">
    <property type="entry name" value="Cyt_c_oxidase_su2"/>
</dbReference>
<dbReference type="SUPFAM" id="SSF49503">
    <property type="entry name" value="Cupredoxins"/>
    <property type="match status" value="1"/>
</dbReference>
<dbReference type="Gene3D" id="1.10.760.10">
    <property type="entry name" value="Cytochrome c-like domain"/>
    <property type="match status" value="1"/>
</dbReference>
<dbReference type="Proteomes" id="UP000094769">
    <property type="component" value="Unassembled WGS sequence"/>
</dbReference>
<feature type="transmembrane region" description="Helical" evidence="19">
    <location>
        <begin position="111"/>
        <end position="129"/>
    </location>
</feature>
<keyword evidence="5 17" id="KW-0679">Respiratory chain</keyword>
<protein>
    <recommendedName>
        <fullName evidence="18">Cytochrome c oxidase subunit 2</fullName>
        <ecNumber evidence="18">7.1.1.9</ecNumber>
    </recommendedName>
</protein>
<gene>
    <name evidence="23" type="primary">ctaC</name>
    <name evidence="23" type="ORF">CODIS_41000</name>
</gene>
<dbReference type="Pfam" id="PF00116">
    <property type="entry name" value="COX2"/>
    <property type="match status" value="1"/>
</dbReference>
<dbReference type="GO" id="GO:0005886">
    <property type="term" value="C:plasma membrane"/>
    <property type="evidence" value="ECO:0007669"/>
    <property type="project" value="UniProtKB-SubCell"/>
</dbReference>
<evidence type="ECO:0000313" key="24">
    <source>
        <dbReference type="Proteomes" id="UP000094769"/>
    </source>
</evidence>
<reference evidence="23 24" key="1">
    <citation type="submission" date="2016-06" db="EMBL/GenBank/DDBJ databases">
        <title>Genome sequence of endosymbiont of Candidatus Endolucinida thiodiazotropha.</title>
        <authorList>
            <person name="Poehlein A."/>
            <person name="Koenig S."/>
            <person name="Heiden S.E."/>
            <person name="Thuermer A."/>
            <person name="Voget S."/>
            <person name="Daniel R."/>
            <person name="Markert S."/>
            <person name="Gros O."/>
            <person name="Schweder T."/>
        </authorList>
    </citation>
    <scope>NUCLEOTIDE SEQUENCE [LARGE SCALE GENOMIC DNA]</scope>
    <source>
        <strain evidence="23 24">COS</strain>
    </source>
</reference>
<comment type="caution">
    <text evidence="23">The sequence shown here is derived from an EMBL/GenBank/DDBJ whole genome shotgun (WGS) entry which is preliminary data.</text>
</comment>
<dbReference type="PROSITE" id="PS50857">
    <property type="entry name" value="COX2_CUA"/>
    <property type="match status" value="1"/>
</dbReference>
<evidence type="ECO:0000259" key="20">
    <source>
        <dbReference type="PROSITE" id="PS50857"/>
    </source>
</evidence>
<dbReference type="EMBL" id="MARB01000040">
    <property type="protein sequence ID" value="ODJ85677.1"/>
    <property type="molecule type" value="Genomic_DNA"/>
</dbReference>
<evidence type="ECO:0000259" key="22">
    <source>
        <dbReference type="PROSITE" id="PS51007"/>
    </source>
</evidence>
<dbReference type="InterPro" id="IPR036257">
    <property type="entry name" value="Cyt_c_oxidase_su2_TM_sf"/>
</dbReference>
<keyword evidence="24" id="KW-1185">Reference proteome</keyword>
<organism evidence="23 24">
    <name type="scientific">Candidatus Thiodiazotropha endolucinida</name>
    <dbReference type="NCBI Taxonomy" id="1655433"/>
    <lineage>
        <taxon>Bacteria</taxon>
        <taxon>Pseudomonadati</taxon>
        <taxon>Pseudomonadota</taxon>
        <taxon>Gammaproteobacteria</taxon>
        <taxon>Chromatiales</taxon>
        <taxon>Sedimenticolaceae</taxon>
        <taxon>Candidatus Thiodiazotropha</taxon>
    </lineage>
</organism>
<keyword evidence="3 17" id="KW-0813">Transport</keyword>
<evidence type="ECO:0000256" key="14">
    <source>
        <dbReference type="ARBA" id="ARBA00024688"/>
    </source>
</evidence>
<comment type="subcellular location">
    <subcellularLocation>
        <location evidence="17">Cell membrane</location>
        <topology evidence="17">Multi-pass membrane protein</topology>
    </subcellularLocation>
    <subcellularLocation>
        <location evidence="1">Membrane</location>
        <topology evidence="1">Multi-pass membrane protein</topology>
    </subcellularLocation>
</comment>
<dbReference type="PROSITE" id="PS50999">
    <property type="entry name" value="COX2_TM"/>
    <property type="match status" value="1"/>
</dbReference>
<evidence type="ECO:0000256" key="10">
    <source>
        <dbReference type="ARBA" id="ARBA00022989"/>
    </source>
</evidence>
<dbReference type="PANTHER" id="PTHR22888">
    <property type="entry name" value="CYTOCHROME C OXIDASE, SUBUNIT II"/>
    <property type="match status" value="1"/>
</dbReference>